<reference evidence="1" key="1">
    <citation type="submission" date="2021-01" db="EMBL/GenBank/DDBJ databases">
        <authorList>
            <person name="Corre E."/>
            <person name="Pelletier E."/>
            <person name="Niang G."/>
            <person name="Scheremetjew M."/>
            <person name="Finn R."/>
            <person name="Kale V."/>
            <person name="Holt S."/>
            <person name="Cochrane G."/>
            <person name="Meng A."/>
            <person name="Brown T."/>
            <person name="Cohen L."/>
        </authorList>
    </citation>
    <scope>NUCLEOTIDE SEQUENCE</scope>
    <source>
        <strain evidence="1">NIES-2562</strain>
    </source>
</reference>
<sequence>MALLEEERPTLPPRHFGAKGKHGFELIPTLRGLCVEALSKHFRERPTFKGIPEPFQQQMMEILPSDLPLNITGALINKESYWRRCALERWQINELTEHGSSWKQLYFEKNLKEYLEEFDPAVTSAADFEELLDTSKAFVYQLVLDQLPSHMELEMLFARLPKLISLQLTYSLRNVGMDYDRSQFGMRITDAASLAKEVKATTSLTSLSLPRNLLDDDKVRILATGLKDNGTITALDLSHNKIADRGTRALAKILSPATCVLSHLNLADNQVHAEGGKFLGRAMQVNVSLRSLDLRLNRLGERGGCLLFEGMKKNSSLRTLNLSSNSLEIESARSFASLVKQNKTLTELDLSCNFFVEDGCKVLLEGLRESGVLVKLDLRENKVDEEDKRAIKEILRENLKKAKHDEYALL</sequence>
<evidence type="ECO:0008006" key="3">
    <source>
        <dbReference type="Google" id="ProtNLM"/>
    </source>
</evidence>
<dbReference type="PANTHER" id="PTHR24114:SF2">
    <property type="entry name" value="F-BOX DOMAIN-CONTAINING PROTEIN-RELATED"/>
    <property type="match status" value="1"/>
</dbReference>
<dbReference type="InterPro" id="IPR001611">
    <property type="entry name" value="Leu-rich_rpt"/>
</dbReference>
<dbReference type="SMART" id="SM00368">
    <property type="entry name" value="LRR_RI"/>
    <property type="match status" value="7"/>
</dbReference>
<name>A0A7S3GGA2_9EUKA</name>
<dbReference type="PANTHER" id="PTHR24114">
    <property type="entry name" value="LEUCINE RICH REPEAT FAMILY PROTEIN"/>
    <property type="match status" value="1"/>
</dbReference>
<dbReference type="EMBL" id="HBIB01042053">
    <property type="protein sequence ID" value="CAE0265223.1"/>
    <property type="molecule type" value="Transcribed_RNA"/>
</dbReference>
<dbReference type="InterPro" id="IPR052394">
    <property type="entry name" value="LRR-containing"/>
</dbReference>
<dbReference type="InterPro" id="IPR032675">
    <property type="entry name" value="LRR_dom_sf"/>
</dbReference>
<dbReference type="AlphaFoldDB" id="A0A7S3GGA2"/>
<evidence type="ECO:0000313" key="1">
    <source>
        <dbReference type="EMBL" id="CAE0265220.1"/>
    </source>
</evidence>
<proteinExistence type="predicted"/>
<dbReference type="EMBL" id="HBIB01042050">
    <property type="protein sequence ID" value="CAE0265220.1"/>
    <property type="molecule type" value="Transcribed_RNA"/>
</dbReference>
<protein>
    <recommendedName>
        <fullName evidence="3">T-complex-associated testis-expressed protein 1</fullName>
    </recommendedName>
</protein>
<evidence type="ECO:0000313" key="2">
    <source>
        <dbReference type="EMBL" id="CAE0265223.1"/>
    </source>
</evidence>
<accession>A0A7S3GGA2</accession>
<organism evidence="1">
    <name type="scientific">Palpitomonas bilix</name>
    <dbReference type="NCBI Taxonomy" id="652834"/>
    <lineage>
        <taxon>Eukaryota</taxon>
        <taxon>Eukaryota incertae sedis</taxon>
    </lineage>
</organism>
<dbReference type="SUPFAM" id="SSF52047">
    <property type="entry name" value="RNI-like"/>
    <property type="match status" value="1"/>
</dbReference>
<gene>
    <name evidence="1" type="ORF">PBIL07802_LOCUS27556</name>
    <name evidence="2" type="ORF">PBIL07802_LOCUS27559</name>
</gene>
<dbReference type="Gene3D" id="3.80.10.10">
    <property type="entry name" value="Ribonuclease Inhibitor"/>
    <property type="match status" value="2"/>
</dbReference>
<dbReference type="Pfam" id="PF13516">
    <property type="entry name" value="LRR_6"/>
    <property type="match status" value="5"/>
</dbReference>